<proteinExistence type="predicted"/>
<reference evidence="1 2" key="1">
    <citation type="submission" date="2021-06" db="EMBL/GenBank/DDBJ databases">
        <authorList>
            <person name="Palmer J.M."/>
        </authorList>
    </citation>
    <scope>NUCLEOTIDE SEQUENCE [LARGE SCALE GENOMIC DNA]</scope>
    <source>
        <strain evidence="1 2">XC_2019</strain>
        <tissue evidence="1">Muscle</tissue>
    </source>
</reference>
<accession>A0ABV0QAR5</accession>
<protein>
    <submittedName>
        <fullName evidence="1">Uncharacterized protein</fullName>
    </submittedName>
</protein>
<organism evidence="1 2">
    <name type="scientific">Xenoophorus captivus</name>
    <dbReference type="NCBI Taxonomy" id="1517983"/>
    <lineage>
        <taxon>Eukaryota</taxon>
        <taxon>Metazoa</taxon>
        <taxon>Chordata</taxon>
        <taxon>Craniata</taxon>
        <taxon>Vertebrata</taxon>
        <taxon>Euteleostomi</taxon>
        <taxon>Actinopterygii</taxon>
        <taxon>Neopterygii</taxon>
        <taxon>Teleostei</taxon>
        <taxon>Neoteleostei</taxon>
        <taxon>Acanthomorphata</taxon>
        <taxon>Ovalentaria</taxon>
        <taxon>Atherinomorphae</taxon>
        <taxon>Cyprinodontiformes</taxon>
        <taxon>Goodeidae</taxon>
        <taxon>Xenoophorus</taxon>
    </lineage>
</organism>
<evidence type="ECO:0000313" key="2">
    <source>
        <dbReference type="Proteomes" id="UP001434883"/>
    </source>
</evidence>
<evidence type="ECO:0000313" key="1">
    <source>
        <dbReference type="EMBL" id="MEQ2192568.1"/>
    </source>
</evidence>
<dbReference type="Proteomes" id="UP001434883">
    <property type="component" value="Unassembled WGS sequence"/>
</dbReference>
<gene>
    <name evidence="1" type="ORF">XENOCAPTIV_013746</name>
</gene>
<comment type="caution">
    <text evidence="1">The sequence shown here is derived from an EMBL/GenBank/DDBJ whole genome shotgun (WGS) entry which is preliminary data.</text>
</comment>
<keyword evidence="2" id="KW-1185">Reference proteome</keyword>
<feature type="non-terminal residue" evidence="1">
    <location>
        <position position="68"/>
    </location>
</feature>
<dbReference type="EMBL" id="JAHRIN010002856">
    <property type="protein sequence ID" value="MEQ2192568.1"/>
    <property type="molecule type" value="Genomic_DNA"/>
</dbReference>
<name>A0ABV0QAR5_9TELE</name>
<sequence>MATTSSRTTTDQTWQARDKTCVPLIKALQNGIQKRFGPMMKDPELAAAAVLLPKFKASWTDRADVIEA</sequence>